<gene>
    <name evidence="20" type="ORF">ISP14_08250</name>
</gene>
<evidence type="ECO:0000256" key="16">
    <source>
        <dbReference type="ARBA" id="ARBA00023209"/>
    </source>
</evidence>
<keyword evidence="15 19" id="KW-0472">Membrane</keyword>
<evidence type="ECO:0000256" key="8">
    <source>
        <dbReference type="ARBA" id="ARBA00022475"/>
    </source>
</evidence>
<evidence type="ECO:0000256" key="12">
    <source>
        <dbReference type="ARBA" id="ARBA00022695"/>
    </source>
</evidence>
<dbReference type="InterPro" id="IPR000374">
    <property type="entry name" value="PC_trans"/>
</dbReference>
<feature type="transmembrane region" description="Helical" evidence="19">
    <location>
        <begin position="12"/>
        <end position="40"/>
    </location>
</feature>
<keyword evidence="8" id="KW-1003">Cell membrane</keyword>
<reference evidence="20 21" key="1">
    <citation type="submission" date="2020-10" db="EMBL/GenBank/DDBJ databases">
        <title>Phylogeny of dyella-like bacteria.</title>
        <authorList>
            <person name="Fu J."/>
        </authorList>
    </citation>
    <scope>NUCLEOTIDE SEQUENCE [LARGE SCALE GENOMIC DNA]</scope>
    <source>
        <strain evidence="20 21">DKC-1</strain>
    </source>
</reference>
<evidence type="ECO:0000256" key="4">
    <source>
        <dbReference type="ARBA" id="ARBA00005189"/>
    </source>
</evidence>
<dbReference type="EMBL" id="JADIKL010000004">
    <property type="protein sequence ID" value="MFK2930783.1"/>
    <property type="molecule type" value="Genomic_DNA"/>
</dbReference>
<evidence type="ECO:0000313" key="21">
    <source>
        <dbReference type="Proteomes" id="UP001620397"/>
    </source>
</evidence>
<evidence type="ECO:0000256" key="1">
    <source>
        <dbReference type="ARBA" id="ARBA00001698"/>
    </source>
</evidence>
<dbReference type="Pfam" id="PF01148">
    <property type="entry name" value="CTP_transf_1"/>
    <property type="match status" value="1"/>
</dbReference>
<feature type="transmembrane region" description="Helical" evidence="19">
    <location>
        <begin position="52"/>
        <end position="71"/>
    </location>
</feature>
<dbReference type="GO" id="GO:0016779">
    <property type="term" value="F:nucleotidyltransferase activity"/>
    <property type="evidence" value="ECO:0007669"/>
    <property type="project" value="UniProtKB-KW"/>
</dbReference>
<keyword evidence="12 18" id="KW-0548">Nucleotidyltransferase</keyword>
<evidence type="ECO:0000256" key="11">
    <source>
        <dbReference type="ARBA" id="ARBA00022692"/>
    </source>
</evidence>
<evidence type="ECO:0000256" key="2">
    <source>
        <dbReference type="ARBA" id="ARBA00004651"/>
    </source>
</evidence>
<keyword evidence="11 18" id="KW-0812">Transmembrane</keyword>
<evidence type="ECO:0000256" key="3">
    <source>
        <dbReference type="ARBA" id="ARBA00005119"/>
    </source>
</evidence>
<keyword evidence="16" id="KW-0594">Phospholipid biosynthesis</keyword>
<feature type="transmembrane region" description="Helical" evidence="19">
    <location>
        <begin position="77"/>
        <end position="99"/>
    </location>
</feature>
<keyword evidence="13 19" id="KW-1133">Transmembrane helix</keyword>
<evidence type="ECO:0000256" key="9">
    <source>
        <dbReference type="ARBA" id="ARBA00022516"/>
    </source>
</evidence>
<evidence type="ECO:0000256" key="17">
    <source>
        <dbReference type="ARBA" id="ARBA00023264"/>
    </source>
</evidence>
<accession>A0ABW8KI54</accession>
<feature type="transmembrane region" description="Helical" evidence="19">
    <location>
        <begin position="111"/>
        <end position="133"/>
    </location>
</feature>
<feature type="transmembrane region" description="Helical" evidence="19">
    <location>
        <begin position="139"/>
        <end position="158"/>
    </location>
</feature>
<evidence type="ECO:0000256" key="14">
    <source>
        <dbReference type="ARBA" id="ARBA00023098"/>
    </source>
</evidence>
<keyword evidence="10 18" id="KW-0808">Transferase</keyword>
<keyword evidence="21" id="KW-1185">Reference proteome</keyword>
<keyword evidence="14" id="KW-0443">Lipid metabolism</keyword>
<comment type="caution">
    <text evidence="20">The sequence shown here is derived from an EMBL/GenBank/DDBJ whole genome shotgun (WGS) entry which is preliminary data.</text>
</comment>
<evidence type="ECO:0000313" key="20">
    <source>
        <dbReference type="EMBL" id="MFK2930783.1"/>
    </source>
</evidence>
<evidence type="ECO:0000256" key="10">
    <source>
        <dbReference type="ARBA" id="ARBA00022679"/>
    </source>
</evidence>
<evidence type="ECO:0000256" key="18">
    <source>
        <dbReference type="RuleBase" id="RU003938"/>
    </source>
</evidence>
<name>A0ABW8KI54_9GAMM</name>
<comment type="subcellular location">
    <subcellularLocation>
        <location evidence="2">Cell membrane</location>
        <topology evidence="2">Multi-pass membrane protein</topology>
    </subcellularLocation>
</comment>
<comment type="pathway">
    <text evidence="3 18">Phospholipid metabolism; CDP-diacylglycerol biosynthesis; CDP-diacylglycerol from sn-glycerol 3-phosphate: step 3/3.</text>
</comment>
<dbReference type="Proteomes" id="UP001620397">
    <property type="component" value="Unassembled WGS sequence"/>
</dbReference>
<dbReference type="PROSITE" id="PS01315">
    <property type="entry name" value="CDS"/>
    <property type="match status" value="1"/>
</dbReference>
<protein>
    <recommendedName>
        <fullName evidence="7 18">Phosphatidate cytidylyltransferase</fullName>
        <ecNumber evidence="6 18">2.7.7.41</ecNumber>
    </recommendedName>
</protein>
<proteinExistence type="inferred from homology"/>
<organism evidence="20 21">
    <name type="scientific">Dyella agri</name>
    <dbReference type="NCBI Taxonomy" id="1926869"/>
    <lineage>
        <taxon>Bacteria</taxon>
        <taxon>Pseudomonadati</taxon>
        <taxon>Pseudomonadota</taxon>
        <taxon>Gammaproteobacteria</taxon>
        <taxon>Lysobacterales</taxon>
        <taxon>Rhodanobacteraceae</taxon>
        <taxon>Dyella</taxon>
    </lineage>
</organism>
<dbReference type="EC" id="2.7.7.41" evidence="6 18"/>
<evidence type="ECO:0000256" key="19">
    <source>
        <dbReference type="SAM" id="Phobius"/>
    </source>
</evidence>
<comment type="similarity">
    <text evidence="5 18">Belongs to the CDS family.</text>
</comment>
<keyword evidence="17" id="KW-1208">Phospholipid metabolism</keyword>
<evidence type="ECO:0000256" key="15">
    <source>
        <dbReference type="ARBA" id="ARBA00023136"/>
    </source>
</evidence>
<feature type="transmembrane region" description="Helical" evidence="19">
    <location>
        <begin position="205"/>
        <end position="226"/>
    </location>
</feature>
<dbReference type="RefSeq" id="WP_404538009.1">
    <property type="nucleotide sequence ID" value="NZ_JADIKL010000004.1"/>
</dbReference>
<dbReference type="PANTHER" id="PTHR46382:SF1">
    <property type="entry name" value="PHOSPHATIDATE CYTIDYLYLTRANSFERASE"/>
    <property type="match status" value="1"/>
</dbReference>
<dbReference type="PANTHER" id="PTHR46382">
    <property type="entry name" value="PHOSPHATIDATE CYTIDYLYLTRANSFERASE"/>
    <property type="match status" value="1"/>
</dbReference>
<evidence type="ECO:0000256" key="6">
    <source>
        <dbReference type="ARBA" id="ARBA00012487"/>
    </source>
</evidence>
<comment type="catalytic activity">
    <reaction evidence="1 18">
        <text>a 1,2-diacyl-sn-glycero-3-phosphate + CTP + H(+) = a CDP-1,2-diacyl-sn-glycerol + diphosphate</text>
        <dbReference type="Rhea" id="RHEA:16229"/>
        <dbReference type="ChEBI" id="CHEBI:15378"/>
        <dbReference type="ChEBI" id="CHEBI:33019"/>
        <dbReference type="ChEBI" id="CHEBI:37563"/>
        <dbReference type="ChEBI" id="CHEBI:58332"/>
        <dbReference type="ChEBI" id="CHEBI:58608"/>
        <dbReference type="EC" id="2.7.7.41"/>
    </reaction>
</comment>
<evidence type="ECO:0000256" key="7">
    <source>
        <dbReference type="ARBA" id="ARBA00019373"/>
    </source>
</evidence>
<keyword evidence="9" id="KW-0444">Lipid biosynthesis</keyword>
<evidence type="ECO:0000256" key="5">
    <source>
        <dbReference type="ARBA" id="ARBA00010185"/>
    </source>
</evidence>
<evidence type="ECO:0000256" key="13">
    <source>
        <dbReference type="ARBA" id="ARBA00022989"/>
    </source>
</evidence>
<comment type="pathway">
    <text evidence="4">Lipid metabolism.</text>
</comment>
<sequence length="272" mass="28822">MLAQRVLTALLLAPLAILIILLLPTPWFAVVGAAVFLGALEEWARLAGVRQAGGRIALLLVAVVLFALLWFAHAGPLTTLLLVLGVAWWLLACVWLGRFAFAAAPTPENRALKLVAGAFVMFPAWMAVIALHGREPHGHWWMLLALIIVWAADIGAYFSGRRFGKRKLAPQISPGKTRAGAYGALVAGVLVALVGGWLLGVRGTAMPGLAVLAVFTVAASIVGDLLESLMKRHAQVKDSGTIFPGHGGLLDRLDSVFAALPVFALGLWLLGL</sequence>
<feature type="transmembrane region" description="Helical" evidence="19">
    <location>
        <begin position="179"/>
        <end position="199"/>
    </location>
</feature>